<reference evidence="2" key="1">
    <citation type="submission" date="2014-06" db="EMBL/GenBank/DDBJ databases">
        <title>Draft genome sequence of C. testosteroni WDL7.</title>
        <authorList>
            <person name="Wu Y."/>
            <person name="Seshan H."/>
            <person name="Arumugam K."/>
        </authorList>
    </citation>
    <scope>NUCLEOTIDE SEQUENCE [LARGE SCALE GENOMIC DNA]</scope>
    <source>
        <strain evidence="2">WDL7</strain>
    </source>
</reference>
<dbReference type="Proteomes" id="UP000037442">
    <property type="component" value="Unassembled WGS sequence"/>
</dbReference>
<protein>
    <submittedName>
        <fullName evidence="1">Uncharacterized protein</fullName>
    </submittedName>
</protein>
<evidence type="ECO:0000313" key="2">
    <source>
        <dbReference type="Proteomes" id="UP000037442"/>
    </source>
</evidence>
<dbReference type="PATRIC" id="fig|285.49.peg.2275"/>
<accession>A0A0L7MDS1</accession>
<dbReference type="AlphaFoldDB" id="A0A0L7MDS1"/>
<name>A0A0L7MDS1_COMTE</name>
<comment type="caution">
    <text evidence="1">The sequence shown here is derived from an EMBL/GenBank/DDBJ whole genome shotgun (WGS) entry which is preliminary data.</text>
</comment>
<evidence type="ECO:0000313" key="1">
    <source>
        <dbReference type="EMBL" id="KOC20027.1"/>
    </source>
</evidence>
<dbReference type="RefSeq" id="WP_053283517.1">
    <property type="nucleotide sequence ID" value="NZ_JNVD01000022.1"/>
</dbReference>
<proteinExistence type="predicted"/>
<sequence>MGRLYDELTKLDRLYPQRNFPPLIADVPDLKLAYSELHKLALADGDLGADYWNRVIKLVQWAEAAHQDGG</sequence>
<organism evidence="1 2">
    <name type="scientific">Comamonas testosteroni</name>
    <name type="common">Pseudomonas testosteroni</name>
    <dbReference type="NCBI Taxonomy" id="285"/>
    <lineage>
        <taxon>Bacteria</taxon>
        <taxon>Pseudomonadati</taxon>
        <taxon>Pseudomonadota</taxon>
        <taxon>Betaproteobacteria</taxon>
        <taxon>Burkholderiales</taxon>
        <taxon>Comamonadaceae</taxon>
        <taxon>Comamonas</taxon>
    </lineage>
</organism>
<gene>
    <name evidence="1" type="ORF">GL58_11020</name>
</gene>
<dbReference type="EMBL" id="JNVD01000022">
    <property type="protein sequence ID" value="KOC20027.1"/>
    <property type="molecule type" value="Genomic_DNA"/>
</dbReference>